<evidence type="ECO:0000313" key="5">
    <source>
        <dbReference type="Proteomes" id="UP000290189"/>
    </source>
</evidence>
<keyword evidence="4" id="KW-1185">Reference proteome</keyword>
<organism evidence="2 4">
    <name type="scientific">Plasmodiophora brassicae</name>
    <name type="common">Clubroot disease agent</name>
    <dbReference type="NCBI Taxonomy" id="37360"/>
    <lineage>
        <taxon>Eukaryota</taxon>
        <taxon>Sar</taxon>
        <taxon>Rhizaria</taxon>
        <taxon>Endomyxa</taxon>
        <taxon>Phytomyxea</taxon>
        <taxon>Plasmodiophorida</taxon>
        <taxon>Plasmodiophoridae</taxon>
        <taxon>Plasmodiophora</taxon>
    </lineage>
</organism>
<evidence type="ECO:0000256" key="1">
    <source>
        <dbReference type="SAM" id="Phobius"/>
    </source>
</evidence>
<keyword evidence="1" id="KW-0812">Transmembrane</keyword>
<dbReference type="AlphaFoldDB" id="A0A0G4J3X0"/>
<name>A0A0G4J3X0_PLABS</name>
<evidence type="ECO:0000313" key="3">
    <source>
        <dbReference type="EMBL" id="SPQ93570.1"/>
    </source>
</evidence>
<dbReference type="EMBL" id="CDSF01000122">
    <property type="protein sequence ID" value="CEP02250.1"/>
    <property type="molecule type" value="Genomic_DNA"/>
</dbReference>
<keyword evidence="1" id="KW-1133">Transmembrane helix</keyword>
<evidence type="ECO:0000313" key="4">
    <source>
        <dbReference type="Proteomes" id="UP000039324"/>
    </source>
</evidence>
<dbReference type="Proteomes" id="UP000290189">
    <property type="component" value="Unassembled WGS sequence"/>
</dbReference>
<dbReference type="EMBL" id="OVEO01000001">
    <property type="protein sequence ID" value="SPQ93570.1"/>
    <property type="molecule type" value="Genomic_DNA"/>
</dbReference>
<evidence type="ECO:0000313" key="2">
    <source>
        <dbReference type="EMBL" id="CEP02250.1"/>
    </source>
</evidence>
<sequence>MIRSLNSASFNSTFELSAALDRKASRVPTAGPPSGKPARRRRRKRVLYHRVGIALSALALSIVLVFHLVRALAWPAPAPLPSSLAVLLVGRTEELGPVHSIPGATQVAIISGGGIHMAPGPGVHRIVADAHEFDPRYDETWPSRRWHIAFAFLRERHTDGALTDDCFVVVSMADSTTSIKVARRWFSSTYRAQASDRVWIRVTAAEWLARDGFVPSCSDPGVSSLLEAKSVVDDDIVAGPAAAVIRFLSAVSDRLVADTHCKERDAFNAVAWSLPPNAVRLMNT</sequence>
<proteinExistence type="predicted"/>
<reference evidence="2 4" key="1">
    <citation type="submission" date="2015-02" db="EMBL/GenBank/DDBJ databases">
        <authorList>
            <person name="Chooi Y.-H."/>
        </authorList>
    </citation>
    <scope>NUCLEOTIDE SEQUENCE [LARGE SCALE GENOMIC DNA]</scope>
    <source>
        <strain evidence="2">E3</strain>
    </source>
</reference>
<reference evidence="3 5" key="2">
    <citation type="submission" date="2018-03" db="EMBL/GenBank/DDBJ databases">
        <authorList>
            <person name="Fogelqvist J."/>
        </authorList>
    </citation>
    <scope>NUCLEOTIDE SEQUENCE [LARGE SCALE GENOMIC DNA]</scope>
</reference>
<gene>
    <name evidence="2" type="ORF">PBRA_002515</name>
    <name evidence="3" type="ORF">PLBR_LOCUS785</name>
</gene>
<geneLocation type="mitochondrion" evidence="3"/>
<accession>A0A0G4J3X0</accession>
<feature type="transmembrane region" description="Helical" evidence="1">
    <location>
        <begin position="47"/>
        <end position="69"/>
    </location>
</feature>
<protein>
    <submittedName>
        <fullName evidence="2">Uncharacterized protein</fullName>
    </submittedName>
</protein>
<dbReference type="Proteomes" id="UP000039324">
    <property type="component" value="Unassembled WGS sequence"/>
</dbReference>
<keyword evidence="1" id="KW-0472">Membrane</keyword>
<keyword evidence="3" id="KW-0496">Mitochondrion</keyword>